<comment type="caution">
    <text evidence="2">The sequence shown here is derived from an EMBL/GenBank/DDBJ whole genome shotgun (WGS) entry which is preliminary data.</text>
</comment>
<evidence type="ECO:0000259" key="1">
    <source>
        <dbReference type="Pfam" id="PF16064"/>
    </source>
</evidence>
<organism evidence="2 3">
    <name type="scientific">Fasciola gigantica</name>
    <name type="common">Giant liver fluke</name>
    <dbReference type="NCBI Taxonomy" id="46835"/>
    <lineage>
        <taxon>Eukaryota</taxon>
        <taxon>Metazoa</taxon>
        <taxon>Spiralia</taxon>
        <taxon>Lophotrochozoa</taxon>
        <taxon>Platyhelminthes</taxon>
        <taxon>Trematoda</taxon>
        <taxon>Digenea</taxon>
        <taxon>Plagiorchiida</taxon>
        <taxon>Echinostomata</taxon>
        <taxon>Echinostomatoidea</taxon>
        <taxon>Fasciolidae</taxon>
        <taxon>Fasciola</taxon>
    </lineage>
</organism>
<dbReference type="EMBL" id="SUNJ01013850">
    <property type="protein sequence ID" value="TPP56969.1"/>
    <property type="molecule type" value="Genomic_DNA"/>
</dbReference>
<dbReference type="Proteomes" id="UP000316759">
    <property type="component" value="Unassembled WGS sequence"/>
</dbReference>
<reference evidence="2 3" key="1">
    <citation type="submission" date="2019-04" db="EMBL/GenBank/DDBJ databases">
        <title>Annotation for the trematode Fasciola gigantica.</title>
        <authorList>
            <person name="Choi Y.-J."/>
        </authorList>
    </citation>
    <scope>NUCLEOTIDE SEQUENCE [LARGE SCALE GENOMIC DNA]</scope>
    <source>
        <strain evidence="2">Uganda_cow_1</strain>
    </source>
</reference>
<dbReference type="OrthoDB" id="6159834at2759"/>
<evidence type="ECO:0000313" key="2">
    <source>
        <dbReference type="EMBL" id="TPP56969.1"/>
    </source>
</evidence>
<protein>
    <recommendedName>
        <fullName evidence="1">DUF4806 domain-containing protein</fullName>
    </recommendedName>
</protein>
<dbReference type="InterPro" id="IPR032071">
    <property type="entry name" value="DUF4806"/>
</dbReference>
<sequence length="309" mass="34171">MYIVAHFPDENTYAVIHSNWLVSDCRVRWPRVANSGVYNAIVLSGVVLPESVPDYEFTEMCRSDRFADALAFERQLVMESSFGAPVNFSSDESPPCKWMPSNAPLTEISSSSSPTLEQAENVQNSRCVWLPRTVVRELQQPTASSTSGTPSTGLTTVSPNVTCCPHARDVLLVAIEKLRQEVSDNRRAIEALAVTIGASNASAMQAQIKQITTMSEFLKLDDQLKCSKVYSNMITTLKCNTCTELGETVRRMLSAVVSDEVAKYCCWQGSNNKIPVYNHLIIKAIKDAIRTSDTFHENNPVNAHQTLVS</sequence>
<dbReference type="PANTHER" id="PTHR34153:SF2">
    <property type="entry name" value="SI:CH211-262H13.3-RELATED"/>
    <property type="match status" value="1"/>
</dbReference>
<gene>
    <name evidence="2" type="ORF">FGIG_09571</name>
</gene>
<evidence type="ECO:0000313" key="3">
    <source>
        <dbReference type="Proteomes" id="UP000316759"/>
    </source>
</evidence>
<feature type="domain" description="DUF4806" evidence="1">
    <location>
        <begin position="211"/>
        <end position="282"/>
    </location>
</feature>
<dbReference type="PANTHER" id="PTHR34153">
    <property type="entry name" value="SI:CH211-262H13.3-RELATED-RELATED"/>
    <property type="match status" value="1"/>
</dbReference>
<dbReference type="AlphaFoldDB" id="A0A504Y9Z1"/>
<dbReference type="Pfam" id="PF16064">
    <property type="entry name" value="DUF4806"/>
    <property type="match status" value="1"/>
</dbReference>
<proteinExistence type="predicted"/>
<accession>A0A504Y9Z1</accession>
<keyword evidence="3" id="KW-1185">Reference proteome</keyword>
<name>A0A504Y9Z1_FASGI</name>